<evidence type="ECO:0000313" key="2">
    <source>
        <dbReference type="EMBL" id="URE37958.1"/>
    </source>
</evidence>
<gene>
    <name evidence="2" type="ORF">MUK42_26249</name>
</gene>
<accession>A0A9E7KXG9</accession>
<dbReference type="Proteomes" id="UP001055439">
    <property type="component" value="Chromosome 8"/>
</dbReference>
<dbReference type="OrthoDB" id="551849at2759"/>
<feature type="non-terminal residue" evidence="2">
    <location>
        <position position="1"/>
    </location>
</feature>
<dbReference type="AlphaFoldDB" id="A0A9E7KXG9"/>
<evidence type="ECO:0000313" key="3">
    <source>
        <dbReference type="Proteomes" id="UP001055439"/>
    </source>
</evidence>
<reference evidence="2" key="1">
    <citation type="submission" date="2022-05" db="EMBL/GenBank/DDBJ databases">
        <title>The Musa troglodytarum L. genome provides insights into the mechanism of non-climacteric behaviour and enrichment of carotenoids.</title>
        <authorList>
            <person name="Wang J."/>
        </authorList>
    </citation>
    <scope>NUCLEOTIDE SEQUENCE</scope>
    <source>
        <tissue evidence="2">Leaf</tissue>
    </source>
</reference>
<organism evidence="2 3">
    <name type="scientific">Musa troglodytarum</name>
    <name type="common">fe'i banana</name>
    <dbReference type="NCBI Taxonomy" id="320322"/>
    <lineage>
        <taxon>Eukaryota</taxon>
        <taxon>Viridiplantae</taxon>
        <taxon>Streptophyta</taxon>
        <taxon>Embryophyta</taxon>
        <taxon>Tracheophyta</taxon>
        <taxon>Spermatophyta</taxon>
        <taxon>Magnoliopsida</taxon>
        <taxon>Liliopsida</taxon>
        <taxon>Zingiberales</taxon>
        <taxon>Musaceae</taxon>
        <taxon>Musa</taxon>
    </lineage>
</organism>
<evidence type="ECO:0000256" key="1">
    <source>
        <dbReference type="SAM" id="MobiDB-lite"/>
    </source>
</evidence>
<feature type="region of interest" description="Disordered" evidence="1">
    <location>
        <begin position="1"/>
        <end position="23"/>
    </location>
</feature>
<name>A0A9E7KXG9_9LILI</name>
<sequence>TAPFSPPSRLPNPEPSESHNTTPVSVFLRHGLVEKHASPTPVLVCLDSSRSSEGSFSWPSPPAGSEGDLCGVVPFCSAATVER</sequence>
<protein>
    <submittedName>
        <fullName evidence="2">STYKc</fullName>
    </submittedName>
</protein>
<keyword evidence="3" id="KW-1185">Reference proteome</keyword>
<feature type="compositionally biased region" description="Pro residues" evidence="1">
    <location>
        <begin position="1"/>
        <end position="14"/>
    </location>
</feature>
<dbReference type="EMBL" id="CP097510">
    <property type="protein sequence ID" value="URE37958.1"/>
    <property type="molecule type" value="Genomic_DNA"/>
</dbReference>
<proteinExistence type="predicted"/>